<protein>
    <submittedName>
        <fullName evidence="1">Uncharacterized protein</fullName>
    </submittedName>
</protein>
<evidence type="ECO:0000313" key="2">
    <source>
        <dbReference type="Proteomes" id="UP000220691"/>
    </source>
</evidence>
<dbReference type="AlphaFoldDB" id="A0A9X6UCQ5"/>
<reference evidence="1 2" key="1">
    <citation type="submission" date="2017-09" db="EMBL/GenBank/DDBJ databases">
        <title>Large-scale bioinformatics analysis of Bacillus genomes uncovers conserved roles of natural products in bacterial physiology.</title>
        <authorList>
            <consortium name="Agbiome Team Llc"/>
            <person name="Bleich R.M."/>
            <person name="Kirk G.J."/>
            <person name="Santa Maria K.C."/>
            <person name="Allen S.E."/>
            <person name="Farag S."/>
            <person name="Shank E.A."/>
            <person name="Bowers A."/>
        </authorList>
    </citation>
    <scope>NUCLEOTIDE SEQUENCE [LARGE SCALE GENOMIC DNA]</scope>
    <source>
        <strain evidence="1 2">AFS027647</strain>
    </source>
</reference>
<name>A0A9X6UCQ5_BACCE</name>
<gene>
    <name evidence="1" type="ORF">CN553_12745</name>
</gene>
<comment type="caution">
    <text evidence="1">The sequence shown here is derived from an EMBL/GenBank/DDBJ whole genome shotgun (WGS) entry which is preliminary data.</text>
</comment>
<dbReference type="EMBL" id="NUAN01000071">
    <property type="protein sequence ID" value="PEN97898.1"/>
    <property type="molecule type" value="Genomic_DNA"/>
</dbReference>
<accession>A0A9X6UCQ5</accession>
<organism evidence="1 2">
    <name type="scientific">Bacillus cereus</name>
    <dbReference type="NCBI Taxonomy" id="1396"/>
    <lineage>
        <taxon>Bacteria</taxon>
        <taxon>Bacillati</taxon>
        <taxon>Bacillota</taxon>
        <taxon>Bacilli</taxon>
        <taxon>Bacillales</taxon>
        <taxon>Bacillaceae</taxon>
        <taxon>Bacillus</taxon>
        <taxon>Bacillus cereus group</taxon>
    </lineage>
</organism>
<dbReference type="Proteomes" id="UP000220691">
    <property type="component" value="Unassembled WGS sequence"/>
</dbReference>
<proteinExistence type="predicted"/>
<sequence length="122" mass="13590">MTKTTIKTIENNVTFIKKGDKVKKNGDMFVISPMGKQNPSSAFEGRNIVRNEPINSALFGKESTPAYVTPVYASQAIEVYALVSITTGERYYPNPCSLEELVHKISKDGFKKVNEVEIIEKS</sequence>
<evidence type="ECO:0000313" key="1">
    <source>
        <dbReference type="EMBL" id="PEN97898.1"/>
    </source>
</evidence>
<dbReference type="RefSeq" id="WP_098126463.1">
    <property type="nucleotide sequence ID" value="NZ_NUAN01000071.1"/>
</dbReference>